<dbReference type="CDD" id="cd02440">
    <property type="entry name" value="AdoMet_MTases"/>
    <property type="match status" value="1"/>
</dbReference>
<evidence type="ECO:0000256" key="2">
    <source>
        <dbReference type="ARBA" id="ARBA00022603"/>
    </source>
</evidence>
<dbReference type="OrthoDB" id="506498at2759"/>
<keyword evidence="3" id="KW-0808">Transferase</keyword>
<dbReference type="GO" id="GO:0032259">
    <property type="term" value="P:methylation"/>
    <property type="evidence" value="ECO:0007669"/>
    <property type="project" value="UniProtKB-KW"/>
</dbReference>
<dbReference type="InterPro" id="IPR013216">
    <property type="entry name" value="Methyltransf_11"/>
</dbReference>
<name>A0A6J8DUA7_MYTCO</name>
<evidence type="ECO:0000313" key="6">
    <source>
        <dbReference type="Proteomes" id="UP000507470"/>
    </source>
</evidence>
<evidence type="ECO:0000256" key="3">
    <source>
        <dbReference type="ARBA" id="ARBA00022679"/>
    </source>
</evidence>
<comment type="similarity">
    <text evidence="1">Belongs to the methyltransferase superfamily.</text>
</comment>
<dbReference type="InterPro" id="IPR051052">
    <property type="entry name" value="Diverse_substrate_MTase"/>
</dbReference>
<evidence type="ECO:0000313" key="5">
    <source>
        <dbReference type="EMBL" id="CAC5411656.1"/>
    </source>
</evidence>
<dbReference type="AlphaFoldDB" id="A0A6J8DUA7"/>
<sequence>MHWKSLHKLSRPISSLTKQIWLQMNNVHSVAATGFNQGNHYDSNRPSYTDQAIRYIVDVLSELSPLNRKDLKYDVLELGAGTGKFTEKITLCISQDVKYLASEPSESFLGVLRNKVPSFVECASFTADAIPLPNNSVKLIIAAQCFHWFANHENLQELYRVLVPGGRFVMLWNNKDWSIPWVKSIEDILTQYYDEDTPRAVSYKWKHVIESFSGFSLKNHQLLPGIQMRGDRDFVVGHFSSISVISRLSPEEKQEVLAKFYNVLDSNEMTKHLSEIQIPFHTEIYDVEKMVL</sequence>
<reference evidence="5 6" key="1">
    <citation type="submission" date="2020-06" db="EMBL/GenBank/DDBJ databases">
        <authorList>
            <person name="Li R."/>
            <person name="Bekaert M."/>
        </authorList>
    </citation>
    <scope>NUCLEOTIDE SEQUENCE [LARGE SCALE GENOMIC DNA]</scope>
    <source>
        <strain evidence="6">wild</strain>
    </source>
</reference>
<protein>
    <recommendedName>
        <fullName evidence="4">Methyltransferase type 11 domain-containing protein</fullName>
    </recommendedName>
</protein>
<dbReference type="SUPFAM" id="SSF53335">
    <property type="entry name" value="S-adenosyl-L-methionine-dependent methyltransferases"/>
    <property type="match status" value="1"/>
</dbReference>
<dbReference type="Gene3D" id="3.40.50.150">
    <property type="entry name" value="Vaccinia Virus protein VP39"/>
    <property type="match status" value="1"/>
</dbReference>
<feature type="domain" description="Methyltransferase type 11" evidence="4">
    <location>
        <begin position="76"/>
        <end position="170"/>
    </location>
</feature>
<keyword evidence="2" id="KW-0489">Methyltransferase</keyword>
<evidence type="ECO:0000259" key="4">
    <source>
        <dbReference type="Pfam" id="PF08241"/>
    </source>
</evidence>
<evidence type="ECO:0000256" key="1">
    <source>
        <dbReference type="ARBA" id="ARBA00008361"/>
    </source>
</evidence>
<dbReference type="EMBL" id="CACVKT020007894">
    <property type="protein sequence ID" value="CAC5411656.1"/>
    <property type="molecule type" value="Genomic_DNA"/>
</dbReference>
<dbReference type="Pfam" id="PF08241">
    <property type="entry name" value="Methyltransf_11"/>
    <property type="match status" value="1"/>
</dbReference>
<dbReference type="PANTHER" id="PTHR44942:SF4">
    <property type="entry name" value="METHYLTRANSFERASE TYPE 11 DOMAIN-CONTAINING PROTEIN"/>
    <property type="match status" value="1"/>
</dbReference>
<dbReference type="GO" id="GO:0008757">
    <property type="term" value="F:S-adenosylmethionine-dependent methyltransferase activity"/>
    <property type="evidence" value="ECO:0007669"/>
    <property type="project" value="InterPro"/>
</dbReference>
<accession>A0A6J8DUA7</accession>
<dbReference type="Proteomes" id="UP000507470">
    <property type="component" value="Unassembled WGS sequence"/>
</dbReference>
<organism evidence="5 6">
    <name type="scientific">Mytilus coruscus</name>
    <name type="common">Sea mussel</name>
    <dbReference type="NCBI Taxonomy" id="42192"/>
    <lineage>
        <taxon>Eukaryota</taxon>
        <taxon>Metazoa</taxon>
        <taxon>Spiralia</taxon>
        <taxon>Lophotrochozoa</taxon>
        <taxon>Mollusca</taxon>
        <taxon>Bivalvia</taxon>
        <taxon>Autobranchia</taxon>
        <taxon>Pteriomorphia</taxon>
        <taxon>Mytilida</taxon>
        <taxon>Mytiloidea</taxon>
        <taxon>Mytilidae</taxon>
        <taxon>Mytilinae</taxon>
        <taxon>Mytilus</taxon>
    </lineage>
</organism>
<keyword evidence="6" id="KW-1185">Reference proteome</keyword>
<proteinExistence type="inferred from homology"/>
<dbReference type="PANTHER" id="PTHR44942">
    <property type="entry name" value="METHYLTRANSF_11 DOMAIN-CONTAINING PROTEIN"/>
    <property type="match status" value="1"/>
</dbReference>
<dbReference type="InterPro" id="IPR029063">
    <property type="entry name" value="SAM-dependent_MTases_sf"/>
</dbReference>
<gene>
    <name evidence="5" type="ORF">MCOR_44715</name>
</gene>